<dbReference type="Proteomes" id="UP001152795">
    <property type="component" value="Unassembled WGS sequence"/>
</dbReference>
<proteinExistence type="predicted"/>
<keyword evidence="2" id="KW-1185">Reference proteome</keyword>
<name>A0A6S7KZA7_PARCT</name>
<dbReference type="AlphaFoldDB" id="A0A6S7KZA7"/>
<reference evidence="1" key="1">
    <citation type="submission" date="2020-04" db="EMBL/GenBank/DDBJ databases">
        <authorList>
            <person name="Alioto T."/>
            <person name="Alioto T."/>
            <person name="Gomez Garrido J."/>
        </authorList>
    </citation>
    <scope>NUCLEOTIDE SEQUENCE</scope>
    <source>
        <strain evidence="1">A484AB</strain>
    </source>
</reference>
<protein>
    <submittedName>
        <fullName evidence="1">Uncharacterized protein</fullName>
    </submittedName>
</protein>
<comment type="caution">
    <text evidence="1">The sequence shown here is derived from an EMBL/GenBank/DDBJ whole genome shotgun (WGS) entry which is preliminary data.</text>
</comment>
<dbReference type="Pfam" id="PF14223">
    <property type="entry name" value="Retrotran_gag_2"/>
    <property type="match status" value="1"/>
</dbReference>
<gene>
    <name evidence="1" type="ORF">PACLA_8A028171</name>
</gene>
<evidence type="ECO:0000313" key="2">
    <source>
        <dbReference type="Proteomes" id="UP001152795"/>
    </source>
</evidence>
<dbReference type="EMBL" id="CACRXK020013640">
    <property type="protein sequence ID" value="CAB4025499.1"/>
    <property type="molecule type" value="Genomic_DNA"/>
</dbReference>
<organism evidence="1 2">
    <name type="scientific">Paramuricea clavata</name>
    <name type="common">Red gorgonian</name>
    <name type="synonym">Violescent sea-whip</name>
    <dbReference type="NCBI Taxonomy" id="317549"/>
    <lineage>
        <taxon>Eukaryota</taxon>
        <taxon>Metazoa</taxon>
        <taxon>Cnidaria</taxon>
        <taxon>Anthozoa</taxon>
        <taxon>Octocorallia</taxon>
        <taxon>Malacalcyonacea</taxon>
        <taxon>Plexauridae</taxon>
        <taxon>Paramuricea</taxon>
    </lineage>
</organism>
<accession>A0A6S7KZA7</accession>
<dbReference type="OrthoDB" id="6779891at2759"/>
<evidence type="ECO:0000313" key="1">
    <source>
        <dbReference type="EMBL" id="CAB4025499.1"/>
    </source>
</evidence>
<sequence>MAESKIVTVVPLNGSNYGTWKVQCRMALVKDGLWSIVSGTETAPASTEAEKYAKFVSRRDKPLAIIVLSVHPSLLYLLGDPEDPVAVWKKLSDQFQKKSWANKLSLRLRLNNLRLKEGNSISSHIMMIND</sequence>